<dbReference type="AlphaFoldDB" id="A0A7W4Y978"/>
<evidence type="ECO:0000313" key="2">
    <source>
        <dbReference type="EMBL" id="MBB2921385.1"/>
    </source>
</evidence>
<accession>A0A7W4Y978</accession>
<dbReference type="RefSeq" id="WP_311701539.1">
    <property type="nucleotide sequence ID" value="NZ_JACHVX010000001.1"/>
</dbReference>
<sequence>MRGRTWLRVLDAVLRAVTSSGARAGGQTGGGSGRGGAGGGTGASAPARRTPTRRTRSTAARDAAEGSRTSPRAAGRPGPRGTGTPGRRQAAPSGSAARDGARAGGDHTGVVRPQYSPDLDGRPDPGEIVWTWVPYEDDPSRGKDRPVLLVGRDGENLLGLMLTSKDHTRDAADEARWGRAWLDIGAGDWDAQRRPSEVRLDRVLRVDPDAVRREGAVMGRALFDRVTGSLVAHHGW</sequence>
<reference evidence="2 3" key="1">
    <citation type="submission" date="2020-08" db="EMBL/GenBank/DDBJ databases">
        <title>The Agave Microbiome: Exploring the role of microbial communities in plant adaptations to desert environments.</title>
        <authorList>
            <person name="Partida-Martinez L.P."/>
        </authorList>
    </citation>
    <scope>NUCLEOTIDE SEQUENCE [LARGE SCALE GENOMIC DNA]</scope>
    <source>
        <strain evidence="2 3">RAS26</strain>
    </source>
</reference>
<dbReference type="InterPro" id="IPR003477">
    <property type="entry name" value="PemK-like"/>
</dbReference>
<comment type="caution">
    <text evidence="2">The sequence shown here is derived from an EMBL/GenBank/DDBJ whole genome shotgun (WGS) entry which is preliminary data.</text>
</comment>
<reference evidence="2 3" key="2">
    <citation type="submission" date="2020-08" db="EMBL/GenBank/DDBJ databases">
        <authorList>
            <person name="Partida-Martinez L."/>
            <person name="Huntemann M."/>
            <person name="Clum A."/>
            <person name="Wang J."/>
            <person name="Palaniappan K."/>
            <person name="Ritter S."/>
            <person name="Chen I.-M."/>
            <person name="Stamatis D."/>
            <person name="Reddy T."/>
            <person name="O'Malley R."/>
            <person name="Daum C."/>
            <person name="Shapiro N."/>
            <person name="Ivanova N."/>
            <person name="Kyrpides N."/>
            <person name="Woyke T."/>
        </authorList>
    </citation>
    <scope>NUCLEOTIDE SEQUENCE [LARGE SCALE GENOMIC DNA]</scope>
    <source>
        <strain evidence="2 3">RAS26</strain>
    </source>
</reference>
<dbReference type="Proteomes" id="UP000518206">
    <property type="component" value="Unassembled WGS sequence"/>
</dbReference>
<evidence type="ECO:0000256" key="1">
    <source>
        <dbReference type="SAM" id="MobiDB-lite"/>
    </source>
</evidence>
<evidence type="ECO:0000313" key="3">
    <source>
        <dbReference type="Proteomes" id="UP000518206"/>
    </source>
</evidence>
<dbReference type="GO" id="GO:0003677">
    <property type="term" value="F:DNA binding"/>
    <property type="evidence" value="ECO:0007669"/>
    <property type="project" value="InterPro"/>
</dbReference>
<dbReference type="Pfam" id="PF02452">
    <property type="entry name" value="PemK_toxin"/>
    <property type="match status" value="1"/>
</dbReference>
<gene>
    <name evidence="2" type="ORF">FHR80_000279</name>
</gene>
<proteinExistence type="predicted"/>
<feature type="compositionally biased region" description="Gly residues" evidence="1">
    <location>
        <begin position="23"/>
        <end position="42"/>
    </location>
</feature>
<organism evidence="2 3">
    <name type="scientific">Cellulomonas cellasea</name>
    <dbReference type="NCBI Taxonomy" id="43670"/>
    <lineage>
        <taxon>Bacteria</taxon>
        <taxon>Bacillati</taxon>
        <taxon>Actinomycetota</taxon>
        <taxon>Actinomycetes</taxon>
        <taxon>Micrococcales</taxon>
        <taxon>Cellulomonadaceae</taxon>
        <taxon>Cellulomonas</taxon>
    </lineage>
</organism>
<feature type="region of interest" description="Disordered" evidence="1">
    <location>
        <begin position="21"/>
        <end position="124"/>
    </location>
</feature>
<dbReference type="EMBL" id="JACHVX010000001">
    <property type="protein sequence ID" value="MBB2921385.1"/>
    <property type="molecule type" value="Genomic_DNA"/>
</dbReference>
<protein>
    <recommendedName>
        <fullName evidence="4">Growth inhibitor PemK</fullName>
    </recommendedName>
</protein>
<name>A0A7W4Y978_9CELL</name>
<feature type="compositionally biased region" description="Low complexity" evidence="1">
    <location>
        <begin position="85"/>
        <end position="98"/>
    </location>
</feature>
<dbReference type="SUPFAM" id="SSF50118">
    <property type="entry name" value="Cell growth inhibitor/plasmid maintenance toxic component"/>
    <property type="match status" value="1"/>
</dbReference>
<evidence type="ECO:0008006" key="4">
    <source>
        <dbReference type="Google" id="ProtNLM"/>
    </source>
</evidence>